<keyword evidence="4" id="KW-1185">Reference proteome</keyword>
<feature type="transmembrane region" description="Helical" evidence="2">
    <location>
        <begin position="235"/>
        <end position="255"/>
    </location>
</feature>
<dbReference type="RefSeq" id="WP_167171327.1">
    <property type="nucleotide sequence ID" value="NZ_BAAAOO010000006.1"/>
</dbReference>
<feature type="transmembrane region" description="Helical" evidence="2">
    <location>
        <begin position="134"/>
        <end position="158"/>
    </location>
</feature>
<feature type="transmembrane region" description="Helical" evidence="2">
    <location>
        <begin position="170"/>
        <end position="191"/>
    </location>
</feature>
<feature type="transmembrane region" description="Helical" evidence="2">
    <location>
        <begin position="203"/>
        <end position="223"/>
    </location>
</feature>
<dbReference type="EMBL" id="JAAMOZ010000004">
    <property type="protein sequence ID" value="NIH58591.1"/>
    <property type="molecule type" value="Genomic_DNA"/>
</dbReference>
<reference evidence="3 4" key="1">
    <citation type="submission" date="2020-02" db="EMBL/GenBank/DDBJ databases">
        <title>Sequencing the genomes of 1000 actinobacteria strains.</title>
        <authorList>
            <person name="Klenk H.-P."/>
        </authorList>
    </citation>
    <scope>NUCLEOTIDE SEQUENCE [LARGE SCALE GENOMIC DNA]</scope>
    <source>
        <strain evidence="3 4">DSM 19609</strain>
    </source>
</reference>
<keyword evidence="2" id="KW-0812">Transmembrane</keyword>
<organism evidence="3 4">
    <name type="scientific">Brooklawnia cerclae</name>
    <dbReference type="NCBI Taxonomy" id="349934"/>
    <lineage>
        <taxon>Bacteria</taxon>
        <taxon>Bacillati</taxon>
        <taxon>Actinomycetota</taxon>
        <taxon>Actinomycetes</taxon>
        <taxon>Propionibacteriales</taxon>
        <taxon>Propionibacteriaceae</taxon>
        <taxon>Brooklawnia</taxon>
    </lineage>
</organism>
<evidence type="ECO:0000256" key="2">
    <source>
        <dbReference type="SAM" id="Phobius"/>
    </source>
</evidence>
<feature type="region of interest" description="Disordered" evidence="1">
    <location>
        <begin position="1"/>
        <end position="26"/>
    </location>
</feature>
<evidence type="ECO:0000256" key="1">
    <source>
        <dbReference type="SAM" id="MobiDB-lite"/>
    </source>
</evidence>
<name>A0ABX0SKQ1_9ACTN</name>
<feature type="transmembrane region" description="Helical" evidence="2">
    <location>
        <begin position="92"/>
        <end position="113"/>
    </location>
</feature>
<gene>
    <name evidence="3" type="ORF">FB473_003288</name>
</gene>
<evidence type="ECO:0000313" key="4">
    <source>
        <dbReference type="Proteomes" id="UP000749311"/>
    </source>
</evidence>
<comment type="caution">
    <text evidence="3">The sequence shown here is derived from an EMBL/GenBank/DDBJ whole genome shotgun (WGS) entry which is preliminary data.</text>
</comment>
<proteinExistence type="predicted"/>
<protein>
    <submittedName>
        <fullName evidence="3">Uncharacterized protein</fullName>
    </submittedName>
</protein>
<keyword evidence="2" id="KW-0472">Membrane</keyword>
<evidence type="ECO:0000313" key="3">
    <source>
        <dbReference type="EMBL" id="NIH58591.1"/>
    </source>
</evidence>
<feature type="transmembrane region" description="Helical" evidence="2">
    <location>
        <begin position="63"/>
        <end position="86"/>
    </location>
</feature>
<keyword evidence="2" id="KW-1133">Transmembrane helix</keyword>
<sequence>MPRRIRTRHPEEDAQGPLDPHPAPGSVLEPVSPRLPRLELAVARLLPARVQGRWLNRTERNVTFARVSIVTSLLMAVWKIIVAVVATASLFWLTNAAFSIGLAIVKYIAVSAHQPGRPGRPPRAPEVIERRQHIMYRATGAGIIVLAVVYIAGCLTMVLNGGQVERYDDVAGITIAAVTFTELGMALYGVFAARRDSDLVVEMIKLSNLAGAFVLLVLTQSALLSFSYSESTPQYTGLGGIAFGVLAGAIGVYMLTRRLPTATRLPELTR</sequence>
<dbReference type="Proteomes" id="UP000749311">
    <property type="component" value="Unassembled WGS sequence"/>
</dbReference>
<accession>A0ABX0SKQ1</accession>